<feature type="region of interest" description="Disordered" evidence="1">
    <location>
        <begin position="151"/>
        <end position="195"/>
    </location>
</feature>
<comment type="caution">
    <text evidence="2">The sequence shown here is derived from an EMBL/GenBank/DDBJ whole genome shotgun (WGS) entry which is preliminary data.</text>
</comment>
<dbReference type="RefSeq" id="WP_016472953.1">
    <property type="nucleotide sequence ID" value="NZ_BBQG01000015.1"/>
</dbReference>
<dbReference type="Proteomes" id="UP000298111">
    <property type="component" value="Unassembled WGS sequence"/>
</dbReference>
<evidence type="ECO:0000313" key="2">
    <source>
        <dbReference type="EMBL" id="TGG77658.1"/>
    </source>
</evidence>
<evidence type="ECO:0000313" key="3">
    <source>
        <dbReference type="Proteomes" id="UP000298111"/>
    </source>
</evidence>
<gene>
    <name evidence="2" type="ORF">D8771_26650</name>
</gene>
<dbReference type="EMBL" id="RCIY01000090">
    <property type="protein sequence ID" value="TGG77658.1"/>
    <property type="molecule type" value="Genomic_DNA"/>
</dbReference>
<name>A0A6C1C9G1_9ACTN</name>
<dbReference type="GeneID" id="75182187"/>
<proteinExistence type="predicted"/>
<protein>
    <submittedName>
        <fullName evidence="2">Uncharacterized protein</fullName>
    </submittedName>
</protein>
<organism evidence="2 3">
    <name type="scientific">Streptomyces albus</name>
    <dbReference type="NCBI Taxonomy" id="1888"/>
    <lineage>
        <taxon>Bacteria</taxon>
        <taxon>Bacillati</taxon>
        <taxon>Actinomycetota</taxon>
        <taxon>Actinomycetes</taxon>
        <taxon>Kitasatosporales</taxon>
        <taxon>Streptomycetaceae</taxon>
        <taxon>Streptomyces</taxon>
    </lineage>
</organism>
<sequence length="195" mass="20637">MSEHDKGKPAGGDGPAPGAGYAVEIASVRRVLSPLEESVVAARKIKDDWKTMAEGITNAAAFDVEKPAKDVLSEWGFGMGRVAENTTVIVETLRQVIAAYMLADLLRIKDFAPTEDNMAKLPFGERGLQAWKDGARPDFDPPPGIYQEPWFDDDGDGGGGGTHVTGDLPTNPRYQVAGEGGEGWVVDGGGKAPLA</sequence>
<reference evidence="2 3" key="1">
    <citation type="submission" date="2018-10" db="EMBL/GenBank/DDBJ databases">
        <title>Isolation of pseudouridimycin from Streptomyces albus DSM 40763.</title>
        <authorList>
            <person name="Rosenqvist P."/>
            <person name="Metsae-Ketelae M."/>
            <person name="Virta P."/>
        </authorList>
    </citation>
    <scope>NUCLEOTIDE SEQUENCE [LARGE SCALE GENOMIC DNA]</scope>
    <source>
        <strain evidence="2 3">DSM 40763</strain>
    </source>
</reference>
<feature type="compositionally biased region" description="Gly residues" evidence="1">
    <location>
        <begin position="178"/>
        <end position="195"/>
    </location>
</feature>
<evidence type="ECO:0000256" key="1">
    <source>
        <dbReference type="SAM" id="MobiDB-lite"/>
    </source>
</evidence>
<accession>A0A6C1C9G1</accession>
<dbReference type="AlphaFoldDB" id="A0A6C1C9G1"/>